<keyword evidence="2" id="KW-1185">Reference proteome</keyword>
<dbReference type="EMBL" id="LGTC01000001">
    <property type="protein sequence ID" value="KNY28960.1"/>
    <property type="molecule type" value="Genomic_DNA"/>
</dbReference>
<sequence length="168" mass="18715">MASFGSFFGIVTMISDFWTGSESPSVCYKLMTVQNRDGNTVNFVITPTTYFIHHVMISVGDLVIGFYDLNAPVPLIYPPQYRAIVMARVTQNQNIKVDFFNTQLVSSDGTLKLLIGPLTQIIQENGQQFTANVANRNLIVVFGASTMSIPAQTVPYEIIVMCQWNNSF</sequence>
<protein>
    <submittedName>
        <fullName evidence="1">Uncharacterized protein</fullName>
    </submittedName>
</protein>
<evidence type="ECO:0000313" key="2">
    <source>
        <dbReference type="Proteomes" id="UP000036923"/>
    </source>
</evidence>
<dbReference type="PATRIC" id="fig|398512.5.peg.4431"/>
<dbReference type="AlphaFoldDB" id="A0A0L6JTF2"/>
<dbReference type="RefSeq" id="WP_036937428.1">
    <property type="nucleotide sequence ID" value="NZ_JQKC01000005.1"/>
</dbReference>
<organism evidence="1 2">
    <name type="scientific">Pseudobacteroides cellulosolvens ATCC 35603 = DSM 2933</name>
    <dbReference type="NCBI Taxonomy" id="398512"/>
    <lineage>
        <taxon>Bacteria</taxon>
        <taxon>Bacillati</taxon>
        <taxon>Bacillota</taxon>
        <taxon>Clostridia</taxon>
        <taxon>Eubacteriales</taxon>
        <taxon>Oscillospiraceae</taxon>
        <taxon>Pseudobacteroides</taxon>
    </lineage>
</organism>
<gene>
    <name evidence="1" type="ORF">Bccel_4234</name>
</gene>
<dbReference type="STRING" id="398512.Bccel_4234"/>
<dbReference type="OrthoDB" id="1684927at2"/>
<comment type="caution">
    <text evidence="1">The sequence shown here is derived from an EMBL/GenBank/DDBJ whole genome shotgun (WGS) entry which is preliminary data.</text>
</comment>
<dbReference type="eggNOG" id="ENOG502ZBPT">
    <property type="taxonomic scope" value="Bacteria"/>
</dbReference>
<reference evidence="2" key="1">
    <citation type="submission" date="2015-07" db="EMBL/GenBank/DDBJ databases">
        <title>Near-Complete Genome Sequence of the Cellulolytic Bacterium Bacteroides (Pseudobacteroides) cellulosolvens ATCC 35603.</title>
        <authorList>
            <person name="Dassa B."/>
            <person name="Utturkar S.M."/>
            <person name="Klingeman D.M."/>
            <person name="Hurt R.A."/>
            <person name="Keller M."/>
            <person name="Xu J."/>
            <person name="Reddy Y.H.K."/>
            <person name="Borovok I."/>
            <person name="Grinberg I.R."/>
            <person name="Lamed R."/>
            <person name="Zhivin O."/>
            <person name="Bayer E.A."/>
            <person name="Brown S.D."/>
        </authorList>
    </citation>
    <scope>NUCLEOTIDE SEQUENCE [LARGE SCALE GENOMIC DNA]</scope>
    <source>
        <strain evidence="2">DSM 2933</strain>
    </source>
</reference>
<proteinExistence type="predicted"/>
<accession>A0A0L6JTF2</accession>
<name>A0A0L6JTF2_9FIRM</name>
<evidence type="ECO:0000313" key="1">
    <source>
        <dbReference type="EMBL" id="KNY28960.1"/>
    </source>
</evidence>
<dbReference type="Proteomes" id="UP000036923">
    <property type="component" value="Unassembled WGS sequence"/>
</dbReference>